<proteinExistence type="predicted"/>
<feature type="compositionally biased region" description="Pro residues" evidence="1">
    <location>
        <begin position="114"/>
        <end position="127"/>
    </location>
</feature>
<sequence>MLSFKKVYREELLQLALLLSLLRVNNDPFQELDLYDGVNTLDFDNGTSWQQITPAVLRSHYVNPKSLDSVLLNYERDLFADVHSLGRFNRHFRHPDVTTYLLNIERTAAVTTPEPAPAPIPPTPPPTNATENNAEAGSSPTSDGIGLTQEVSLDSKK</sequence>
<evidence type="ECO:0000313" key="2">
    <source>
        <dbReference type="EMBL" id="CAH1996818.1"/>
    </source>
</evidence>
<reference evidence="2" key="1">
    <citation type="submission" date="2022-03" db="EMBL/GenBank/DDBJ databases">
        <authorList>
            <person name="Sayadi A."/>
        </authorList>
    </citation>
    <scope>NUCLEOTIDE SEQUENCE</scope>
</reference>
<gene>
    <name evidence="2" type="ORF">ACAOBT_LOCUS23375</name>
</gene>
<evidence type="ECO:0000313" key="3">
    <source>
        <dbReference type="Proteomes" id="UP001152888"/>
    </source>
</evidence>
<name>A0A9P0LJK0_ACAOB</name>
<accession>A0A9P0LJK0</accession>
<dbReference type="AlphaFoldDB" id="A0A9P0LJK0"/>
<dbReference type="Proteomes" id="UP001152888">
    <property type="component" value="Unassembled WGS sequence"/>
</dbReference>
<organism evidence="2 3">
    <name type="scientific">Acanthoscelides obtectus</name>
    <name type="common">Bean weevil</name>
    <name type="synonym">Bruchus obtectus</name>
    <dbReference type="NCBI Taxonomy" id="200917"/>
    <lineage>
        <taxon>Eukaryota</taxon>
        <taxon>Metazoa</taxon>
        <taxon>Ecdysozoa</taxon>
        <taxon>Arthropoda</taxon>
        <taxon>Hexapoda</taxon>
        <taxon>Insecta</taxon>
        <taxon>Pterygota</taxon>
        <taxon>Neoptera</taxon>
        <taxon>Endopterygota</taxon>
        <taxon>Coleoptera</taxon>
        <taxon>Polyphaga</taxon>
        <taxon>Cucujiformia</taxon>
        <taxon>Chrysomeloidea</taxon>
        <taxon>Chrysomelidae</taxon>
        <taxon>Bruchinae</taxon>
        <taxon>Bruchini</taxon>
        <taxon>Acanthoscelides</taxon>
    </lineage>
</organism>
<protein>
    <submittedName>
        <fullName evidence="2">Uncharacterized protein</fullName>
    </submittedName>
</protein>
<dbReference type="OrthoDB" id="6624092at2759"/>
<keyword evidence="3" id="KW-1185">Reference proteome</keyword>
<dbReference type="EMBL" id="CAKOFQ010007268">
    <property type="protein sequence ID" value="CAH1996818.1"/>
    <property type="molecule type" value="Genomic_DNA"/>
</dbReference>
<evidence type="ECO:0000256" key="1">
    <source>
        <dbReference type="SAM" id="MobiDB-lite"/>
    </source>
</evidence>
<feature type="region of interest" description="Disordered" evidence="1">
    <location>
        <begin position="110"/>
        <end position="157"/>
    </location>
</feature>
<comment type="caution">
    <text evidence="2">The sequence shown here is derived from an EMBL/GenBank/DDBJ whole genome shotgun (WGS) entry which is preliminary data.</text>
</comment>